<name>A0A6J1F1J7_CUCMO</name>
<evidence type="ECO:0000256" key="4">
    <source>
        <dbReference type="ARBA" id="ARBA00007064"/>
    </source>
</evidence>
<dbReference type="CDD" id="cd09286">
    <property type="entry name" value="NMNAT_Eukarya"/>
    <property type="match status" value="1"/>
</dbReference>
<dbReference type="GO" id="GO:0046872">
    <property type="term" value="F:metal ion binding"/>
    <property type="evidence" value="ECO:0007669"/>
    <property type="project" value="UniProtKB-KW"/>
</dbReference>
<dbReference type="GO" id="GO:0005524">
    <property type="term" value="F:ATP binding"/>
    <property type="evidence" value="ECO:0007669"/>
    <property type="project" value="UniProtKB-KW"/>
</dbReference>
<comment type="function">
    <text evidence="14">Catalyzes the formation of NAD(+) from nicotinamide mononucleotide (NMN) and ATP. Can also use the deamidated form; nicotinic acid mononucleotide (NaMN) as substrate.</text>
</comment>
<accession>A0A6J1F1J7</accession>
<proteinExistence type="inferred from homology"/>
<keyword evidence="5 15" id="KW-0662">Pyridine nucleotide biosynthesis</keyword>
<dbReference type="SUPFAM" id="SSF52374">
    <property type="entry name" value="Nucleotidylyl transferase"/>
    <property type="match status" value="1"/>
</dbReference>
<dbReference type="GO" id="GO:0004515">
    <property type="term" value="F:nicotinate-nucleotide adenylyltransferase activity"/>
    <property type="evidence" value="ECO:0007669"/>
    <property type="project" value="UniProtKB-EC"/>
</dbReference>
<evidence type="ECO:0000313" key="17">
    <source>
        <dbReference type="Proteomes" id="UP000504609"/>
    </source>
</evidence>
<protein>
    <recommendedName>
        <fullName evidence="15">Nicotinamide-nucleotide adenylyltransferase</fullName>
        <ecNumber evidence="15">2.7.7.1</ecNumber>
        <ecNumber evidence="15">2.7.7.18</ecNumber>
    </recommendedName>
</protein>
<evidence type="ECO:0000256" key="14">
    <source>
        <dbReference type="ARBA" id="ARBA00054019"/>
    </source>
</evidence>
<evidence type="ECO:0000256" key="10">
    <source>
        <dbReference type="ARBA" id="ARBA00022840"/>
    </source>
</evidence>
<evidence type="ECO:0000259" key="16">
    <source>
        <dbReference type="Pfam" id="PF01467"/>
    </source>
</evidence>
<dbReference type="Pfam" id="PF01467">
    <property type="entry name" value="CTP_transf_like"/>
    <property type="match status" value="1"/>
</dbReference>
<comment type="catalytic activity">
    <reaction evidence="12 15">
        <text>nicotinate beta-D-ribonucleotide + ATP + H(+) = deamido-NAD(+) + diphosphate</text>
        <dbReference type="Rhea" id="RHEA:22860"/>
        <dbReference type="ChEBI" id="CHEBI:15378"/>
        <dbReference type="ChEBI" id="CHEBI:30616"/>
        <dbReference type="ChEBI" id="CHEBI:33019"/>
        <dbReference type="ChEBI" id="CHEBI:57502"/>
        <dbReference type="ChEBI" id="CHEBI:58437"/>
        <dbReference type="EC" id="2.7.7.18"/>
    </reaction>
</comment>
<keyword evidence="6 15" id="KW-0808">Transferase</keyword>
<dbReference type="InterPro" id="IPR051182">
    <property type="entry name" value="Euk_NMN_adenylyltrnsfrase"/>
</dbReference>
<dbReference type="RefSeq" id="XP_022932398.1">
    <property type="nucleotide sequence ID" value="XM_023076630.1"/>
</dbReference>
<dbReference type="PANTHER" id="PTHR12039">
    <property type="entry name" value="NICOTINAMIDE MONONUCLEOTIDE ADENYLYLTRANSFERASE"/>
    <property type="match status" value="1"/>
</dbReference>
<dbReference type="InterPro" id="IPR004821">
    <property type="entry name" value="Cyt_trans-like"/>
</dbReference>
<evidence type="ECO:0000256" key="11">
    <source>
        <dbReference type="ARBA" id="ARBA00023027"/>
    </source>
</evidence>
<dbReference type="GO" id="GO:0000309">
    <property type="term" value="F:nicotinamide-nucleotide adenylyltransferase activity"/>
    <property type="evidence" value="ECO:0007669"/>
    <property type="project" value="UniProtKB-EC"/>
</dbReference>
<organism evidence="17 19">
    <name type="scientific">Cucurbita moschata</name>
    <name type="common">Winter crookneck squash</name>
    <name type="synonym">Cucurbita pepo var. moschata</name>
    <dbReference type="NCBI Taxonomy" id="3662"/>
    <lineage>
        <taxon>Eukaryota</taxon>
        <taxon>Viridiplantae</taxon>
        <taxon>Streptophyta</taxon>
        <taxon>Embryophyta</taxon>
        <taxon>Tracheophyta</taxon>
        <taxon>Spermatophyta</taxon>
        <taxon>Magnoliopsida</taxon>
        <taxon>eudicotyledons</taxon>
        <taxon>Gunneridae</taxon>
        <taxon>Pentapetalae</taxon>
        <taxon>rosids</taxon>
        <taxon>fabids</taxon>
        <taxon>Cucurbitales</taxon>
        <taxon>Cucurbitaceae</taxon>
        <taxon>Cucurbiteae</taxon>
        <taxon>Cucurbita</taxon>
    </lineage>
</organism>
<feature type="domain" description="Cytidyltransferase-like" evidence="16">
    <location>
        <begin position="52"/>
        <end position="233"/>
    </location>
</feature>
<comment type="similarity">
    <text evidence="4 15">Belongs to the eukaryotic NMN adenylyltransferase family.</text>
</comment>
<keyword evidence="7 15" id="KW-0548">Nucleotidyltransferase</keyword>
<keyword evidence="17" id="KW-1185">Reference proteome</keyword>
<evidence type="ECO:0000256" key="9">
    <source>
        <dbReference type="ARBA" id="ARBA00022741"/>
    </source>
</evidence>
<dbReference type="KEGG" id="cmos:111438761"/>
<keyword evidence="10 15" id="KW-0067">ATP-binding</keyword>
<reference evidence="18 19" key="1">
    <citation type="submission" date="2025-04" db="UniProtKB">
        <authorList>
            <consortium name="RefSeq"/>
        </authorList>
    </citation>
    <scope>IDENTIFICATION</scope>
    <source>
        <tissue evidence="18 19">Young leaves</tissue>
    </source>
</reference>
<gene>
    <name evidence="18 19" type="primary">LOC111438761</name>
</gene>
<evidence type="ECO:0000256" key="2">
    <source>
        <dbReference type="ARBA" id="ARBA00004658"/>
    </source>
</evidence>
<dbReference type="PANTHER" id="PTHR12039:SF0">
    <property type="entry name" value="NICOTINAMIDE-NUCLEOTIDE ADENYLYLTRANSFERASE"/>
    <property type="match status" value="1"/>
</dbReference>
<comment type="pathway">
    <text evidence="2 15">Cofactor biosynthesis; NAD(+) biosynthesis; NAD(+) from nicotinamide D-ribonucleotide: step 1/1.</text>
</comment>
<evidence type="ECO:0000256" key="3">
    <source>
        <dbReference type="ARBA" id="ARBA00005019"/>
    </source>
</evidence>
<evidence type="ECO:0000256" key="6">
    <source>
        <dbReference type="ARBA" id="ARBA00022679"/>
    </source>
</evidence>
<evidence type="ECO:0000256" key="1">
    <source>
        <dbReference type="ARBA" id="ARBA00001968"/>
    </source>
</evidence>
<evidence type="ECO:0000313" key="18">
    <source>
        <dbReference type="RefSeq" id="XP_022932397.1"/>
    </source>
</evidence>
<dbReference type="FunFam" id="3.40.50.620:FF:000200">
    <property type="entry name" value="Nicotinamide-nucleotide adenylyltransferase"/>
    <property type="match status" value="1"/>
</dbReference>
<comment type="catalytic activity">
    <reaction evidence="13 15">
        <text>beta-nicotinamide D-ribonucleotide + ATP + H(+) = diphosphate + NAD(+)</text>
        <dbReference type="Rhea" id="RHEA:21360"/>
        <dbReference type="ChEBI" id="CHEBI:14649"/>
        <dbReference type="ChEBI" id="CHEBI:15378"/>
        <dbReference type="ChEBI" id="CHEBI:30616"/>
        <dbReference type="ChEBI" id="CHEBI:33019"/>
        <dbReference type="ChEBI" id="CHEBI:57540"/>
        <dbReference type="EC" id="2.7.7.1"/>
    </reaction>
</comment>
<comment type="pathway">
    <text evidence="3">Cofactor biosynthesis; NAD(+) biosynthesis; deamido-NAD(+) from nicotinate D-ribonucleotide: step 1/1.</text>
</comment>
<evidence type="ECO:0000256" key="8">
    <source>
        <dbReference type="ARBA" id="ARBA00022723"/>
    </source>
</evidence>
<dbReference type="Proteomes" id="UP000504609">
    <property type="component" value="Unplaced"/>
</dbReference>
<sequence length="263" mass="29390">MAENISSHDQRSDIISSVEIPLPVDKLALELVGHGSSSGSSIKPKTFVVLVATGSFNPPTYMHLRMFEMAKDALESEGLCVIGGYMSPVNDAYKKRGLISSEHRIKLCELACRSSEYIMVDPWEASQNSYQRTLTVLSRIKTSLCASGLLPKESLKVMLACGSDLLESFATPGVWIPDQVKTICRDYGLICVSREEQDIEKIISNNEILYENRSNIKIVDQIIPNIISSTRLRDCISKGLSIKYLTPDEVIEYIREQHLYLNP</sequence>
<dbReference type="UniPathway" id="UPA00253">
    <property type="reaction ID" value="UER00332"/>
</dbReference>
<dbReference type="InterPro" id="IPR014729">
    <property type="entry name" value="Rossmann-like_a/b/a_fold"/>
</dbReference>
<dbReference type="NCBIfam" id="TIGR00482">
    <property type="entry name" value="nicotinate (nicotinamide) nucleotide adenylyltransferase"/>
    <property type="match status" value="1"/>
</dbReference>
<evidence type="ECO:0000313" key="19">
    <source>
        <dbReference type="RefSeq" id="XP_022932398.1"/>
    </source>
</evidence>
<keyword evidence="9 15" id="KW-0547">Nucleotide-binding</keyword>
<dbReference type="RefSeq" id="XP_022932397.1">
    <property type="nucleotide sequence ID" value="XM_023076629.1"/>
</dbReference>
<evidence type="ECO:0000256" key="12">
    <source>
        <dbReference type="ARBA" id="ARBA00048721"/>
    </source>
</evidence>
<dbReference type="Gene3D" id="3.40.50.620">
    <property type="entry name" value="HUPs"/>
    <property type="match status" value="1"/>
</dbReference>
<dbReference type="InterPro" id="IPR005248">
    <property type="entry name" value="NadD/NMNAT"/>
</dbReference>
<keyword evidence="8" id="KW-0479">Metal-binding</keyword>
<dbReference type="GO" id="GO:0009435">
    <property type="term" value="P:NAD+ biosynthetic process"/>
    <property type="evidence" value="ECO:0007669"/>
    <property type="project" value="UniProtKB-UniPathway"/>
</dbReference>
<dbReference type="InterPro" id="IPR045094">
    <property type="entry name" value="NMNAT_euk"/>
</dbReference>
<keyword evidence="11 15" id="KW-0520">NAD</keyword>
<dbReference type="EC" id="2.7.7.1" evidence="15"/>
<dbReference type="GeneID" id="111438761"/>
<evidence type="ECO:0000256" key="5">
    <source>
        <dbReference type="ARBA" id="ARBA00022642"/>
    </source>
</evidence>
<dbReference type="AlphaFoldDB" id="A0A6J1F1J7"/>
<dbReference type="EC" id="2.7.7.18" evidence="15"/>
<evidence type="ECO:0000256" key="15">
    <source>
        <dbReference type="RuleBase" id="RU362021"/>
    </source>
</evidence>
<comment type="cofactor">
    <cofactor evidence="1">
        <name>a divalent metal cation</name>
        <dbReference type="ChEBI" id="CHEBI:60240"/>
    </cofactor>
</comment>
<evidence type="ECO:0000256" key="7">
    <source>
        <dbReference type="ARBA" id="ARBA00022695"/>
    </source>
</evidence>
<evidence type="ECO:0000256" key="13">
    <source>
        <dbReference type="ARBA" id="ARBA00049001"/>
    </source>
</evidence>